<evidence type="ECO:0008006" key="3">
    <source>
        <dbReference type="Google" id="ProtNLM"/>
    </source>
</evidence>
<sequence length="220" mass="24273">MLDFLKKPIFIIILAAALVVAGIWAYISNRNQAKEAEQKAESEKTVEEAVKISNLTNIDSSSLNENITSQASVADGKAAEVDKKFQLIAVEVKLPGSLDTGSGETTYVYASSADKINNWVITVSNTTGKFVRARVPKEDYIGGLGAISRDYWKLNYIAALQIAEKNGGLDFRNSNEVVEVRLTLKNSDPKNWLYWFVDYVSKNNMKEIQIDASNGSVVVQ</sequence>
<proteinExistence type="predicted"/>
<dbReference type="AlphaFoldDB" id="A0A2M7K251"/>
<protein>
    <recommendedName>
        <fullName evidence="3">PepSY domain-containing protein</fullName>
    </recommendedName>
</protein>
<organism evidence="1 2">
    <name type="scientific">Candidatus Berkelbacteria bacterium CG_4_8_14_3_um_filter_42_13</name>
    <dbReference type="NCBI Taxonomy" id="1974505"/>
    <lineage>
        <taxon>Bacteria</taxon>
        <taxon>Candidatus Berkelbacteria</taxon>
    </lineage>
</organism>
<dbReference type="EMBL" id="PFIK01000004">
    <property type="protein sequence ID" value="PIX30317.1"/>
    <property type="molecule type" value="Genomic_DNA"/>
</dbReference>
<name>A0A2M7K251_9BACT</name>
<reference evidence="2" key="1">
    <citation type="submission" date="2017-09" db="EMBL/GenBank/DDBJ databases">
        <title>Depth-based differentiation of microbial function through sediment-hosted aquifers and enrichment of novel symbionts in the deep terrestrial subsurface.</title>
        <authorList>
            <person name="Probst A.J."/>
            <person name="Ladd B."/>
            <person name="Jarett J.K."/>
            <person name="Geller-Mcgrath D.E."/>
            <person name="Sieber C.M.K."/>
            <person name="Emerson J.B."/>
            <person name="Anantharaman K."/>
            <person name="Thomas B.C."/>
            <person name="Malmstrom R."/>
            <person name="Stieglmeier M."/>
            <person name="Klingl A."/>
            <person name="Woyke T."/>
            <person name="Ryan C.M."/>
            <person name="Banfield J.F."/>
        </authorList>
    </citation>
    <scope>NUCLEOTIDE SEQUENCE [LARGE SCALE GENOMIC DNA]</scope>
</reference>
<evidence type="ECO:0000313" key="2">
    <source>
        <dbReference type="Proteomes" id="UP000229924"/>
    </source>
</evidence>
<accession>A0A2M7K251</accession>
<comment type="caution">
    <text evidence="1">The sequence shown here is derived from an EMBL/GenBank/DDBJ whole genome shotgun (WGS) entry which is preliminary data.</text>
</comment>
<evidence type="ECO:0000313" key="1">
    <source>
        <dbReference type="EMBL" id="PIX30317.1"/>
    </source>
</evidence>
<dbReference type="Proteomes" id="UP000229924">
    <property type="component" value="Unassembled WGS sequence"/>
</dbReference>
<gene>
    <name evidence="1" type="ORF">COZ63_00370</name>
</gene>